<proteinExistence type="predicted"/>
<keyword evidence="2" id="KW-0812">Transmembrane</keyword>
<organism evidence="4 5">
    <name type="scientific">Rhizoctonia solani</name>
    <dbReference type="NCBI Taxonomy" id="456999"/>
    <lineage>
        <taxon>Eukaryota</taxon>
        <taxon>Fungi</taxon>
        <taxon>Dikarya</taxon>
        <taxon>Basidiomycota</taxon>
        <taxon>Agaricomycotina</taxon>
        <taxon>Agaricomycetes</taxon>
        <taxon>Cantharellales</taxon>
        <taxon>Ceratobasidiaceae</taxon>
        <taxon>Rhizoctonia</taxon>
    </lineage>
</organism>
<evidence type="ECO:0000256" key="1">
    <source>
        <dbReference type="SAM" id="MobiDB-lite"/>
    </source>
</evidence>
<sequence>MSSFVFRAIRDALPHDQISQEKIVGATLVALAIADITHVLGTFVALPADVAYTPGSWNATTHGNITFTLFLFLTRITELEDDRLGWSTRSFTRSPGEVQPDLQGDVASMSQNIRVITTFQFVCPVTTNGVVSTTTLPIGASPLPRAVRPTNSAITTVNGGSSLTTLLPSENMSTALPSATPVTTTILTTLPNGEVSSIVTATMLPPLTTATRTVGIIPFTTTLTVDTFPSPRPANLDAYLPAYAAYGDGSLVTPLYIQSSTNEHIRIFITGALLMLFIRNIFASIDYLRRTSSRDRTLFWLLLISQMWGPVRFIPIAAGFFSKVTDCRAIQIISYIALEISYSILITFILGMKAYRCLERSRFVLAVIGIIQLAAYVLYIVGLPSTSVTRDLSGDCLNMATTPFINTALLLQFVETVFIFCCFLYAVIRSSRRSATQGRMSIALSSAVGVASAVAPIASPRTGETMQAQAVQEKRGWWDYVPDSHIGTGPGGPGSPEFLPTNQSPNNQGTIDDNVHPVETWRSKISRCPIPRKSSVHGEEPIPHPNRSAFGTLPEKPNPMPELALVDSRTGLATGIESARTGTGARSRGKTSRGTRSIMERQTFSGIMRMPKMILLRTVMKDELLYTSAVALTCIISTIGLVLGAAKHNLLFGGSLWLEINWAIVSLLVMRSYAQVIARQEREAVLQDPSAWNVAVRTEDGLGRSPFLRRGAMDYGFSRAQRVPPSFISRRSDISSRAFYPSPRRRPNTLSVSDYGSAIERARRADDSRPPTQPLPPMDPDDPFSEFERIVSMPRARDREPGSPVPSSLHGGRTWHDDDEPGPSDSVSQAPGPRRSLRGPPPTVPRRGAVTDYSTDIGTLSILGIVPRKSIDPGPPSPHGSGSRASSAYEPSFIEQSPETPIGPRITHS</sequence>
<dbReference type="GeneID" id="67022649"/>
<dbReference type="EMBL" id="CP059661">
    <property type="protein sequence ID" value="QRW18961.1"/>
    <property type="molecule type" value="Genomic_DNA"/>
</dbReference>
<dbReference type="PANTHER" id="PTHR37019">
    <property type="entry name" value="CHROMOSOME 1, WHOLE GENOME SHOTGUN SEQUENCE"/>
    <property type="match status" value="1"/>
</dbReference>
<feature type="transmembrane region" description="Helical" evidence="2">
    <location>
        <begin position="297"/>
        <end position="320"/>
    </location>
</feature>
<evidence type="ECO:0000313" key="4">
    <source>
        <dbReference type="EMBL" id="QRW18961.1"/>
    </source>
</evidence>
<keyword evidence="2" id="KW-1133">Transmembrane helix</keyword>
<feature type="region of interest" description="Disordered" evidence="1">
    <location>
        <begin position="761"/>
        <end position="909"/>
    </location>
</feature>
<feature type="transmembrane region" description="Helical" evidence="2">
    <location>
        <begin position="363"/>
        <end position="384"/>
    </location>
</feature>
<name>A0A8H8NS13_9AGAM</name>
<gene>
    <name evidence="4" type="ORF">RhiXN_00367</name>
</gene>
<evidence type="ECO:0000256" key="2">
    <source>
        <dbReference type="SAM" id="Phobius"/>
    </source>
</evidence>
<dbReference type="Proteomes" id="UP000650533">
    <property type="component" value="Chromosome 4"/>
</dbReference>
<feature type="transmembrane region" description="Helical" evidence="2">
    <location>
        <begin position="265"/>
        <end position="285"/>
    </location>
</feature>
<feature type="region of interest" description="Disordered" evidence="1">
    <location>
        <begin position="530"/>
        <end position="553"/>
    </location>
</feature>
<dbReference type="InterPro" id="IPR056121">
    <property type="entry name" value="DUF7704"/>
</dbReference>
<feature type="domain" description="DUF7704" evidence="3">
    <location>
        <begin position="19"/>
        <end position="77"/>
    </location>
</feature>
<dbReference type="Pfam" id="PF24803">
    <property type="entry name" value="DUF7704"/>
    <property type="match status" value="1"/>
</dbReference>
<dbReference type="PANTHER" id="PTHR37019:SF2">
    <property type="entry name" value="EXPERA DOMAIN-CONTAINING PROTEIN"/>
    <property type="match status" value="1"/>
</dbReference>
<feature type="compositionally biased region" description="Polar residues" evidence="1">
    <location>
        <begin position="500"/>
        <end position="511"/>
    </location>
</feature>
<dbReference type="RefSeq" id="XP_043179198.1">
    <property type="nucleotide sequence ID" value="XM_043320186.1"/>
</dbReference>
<feature type="transmembrane region" description="Helical" evidence="2">
    <location>
        <begin position="624"/>
        <end position="644"/>
    </location>
</feature>
<evidence type="ECO:0000259" key="3">
    <source>
        <dbReference type="Pfam" id="PF24803"/>
    </source>
</evidence>
<evidence type="ECO:0000313" key="5">
    <source>
        <dbReference type="Proteomes" id="UP000650533"/>
    </source>
</evidence>
<protein>
    <recommendedName>
        <fullName evidence="3">DUF7704 domain-containing protein</fullName>
    </recommendedName>
</protein>
<feature type="transmembrane region" description="Helical" evidence="2">
    <location>
        <begin position="332"/>
        <end position="351"/>
    </location>
</feature>
<reference evidence="4" key="1">
    <citation type="submission" date="2020-05" db="EMBL/GenBank/DDBJ databases">
        <title>Evolutionary and genomic comparisons of hybrid uninucleate and nonhybrid Rhizoctonia fungi.</title>
        <authorList>
            <person name="Li C."/>
            <person name="Chen X."/>
        </authorList>
    </citation>
    <scope>NUCLEOTIDE SEQUENCE</scope>
    <source>
        <strain evidence="4">AG-1 IA</strain>
    </source>
</reference>
<feature type="transmembrane region" description="Helical" evidence="2">
    <location>
        <begin position="404"/>
        <end position="428"/>
    </location>
</feature>
<feature type="region of interest" description="Disordered" evidence="1">
    <location>
        <begin position="485"/>
        <end position="511"/>
    </location>
</feature>
<dbReference type="KEGG" id="rsx:RhiXN_00367"/>
<dbReference type="AlphaFoldDB" id="A0A8H8NS13"/>
<accession>A0A8H8NS13</accession>
<keyword evidence="2" id="KW-0472">Membrane</keyword>